<proteinExistence type="predicted"/>
<evidence type="ECO:0000256" key="1">
    <source>
        <dbReference type="ARBA" id="ARBA00022553"/>
    </source>
</evidence>
<evidence type="ECO:0000259" key="6">
    <source>
        <dbReference type="PROSITE" id="PS50043"/>
    </source>
</evidence>
<gene>
    <name evidence="8" type="ORF">NF556_16065</name>
</gene>
<dbReference type="PROSITE" id="PS50043">
    <property type="entry name" value="HTH_LUXR_2"/>
    <property type="match status" value="1"/>
</dbReference>
<keyword evidence="2" id="KW-0805">Transcription regulation</keyword>
<dbReference type="PRINTS" id="PR00038">
    <property type="entry name" value="HTHLUXR"/>
</dbReference>
<dbReference type="PANTHER" id="PTHR44688:SF16">
    <property type="entry name" value="DNA-BINDING TRANSCRIPTIONAL ACTIVATOR DEVR_DOSR"/>
    <property type="match status" value="1"/>
</dbReference>
<dbReference type="EMBL" id="CP099489">
    <property type="protein sequence ID" value="USQ82227.1"/>
    <property type="molecule type" value="Genomic_DNA"/>
</dbReference>
<dbReference type="Gene3D" id="3.40.50.2300">
    <property type="match status" value="1"/>
</dbReference>
<organism evidence="8 9">
    <name type="scientific">Ornithinimicrobium faecis</name>
    <dbReference type="NCBI Taxonomy" id="2934158"/>
    <lineage>
        <taxon>Bacteria</taxon>
        <taxon>Bacillati</taxon>
        <taxon>Actinomycetota</taxon>
        <taxon>Actinomycetes</taxon>
        <taxon>Micrococcales</taxon>
        <taxon>Ornithinimicrobiaceae</taxon>
        <taxon>Ornithinimicrobium</taxon>
    </lineage>
</organism>
<dbReference type="SMART" id="SM00421">
    <property type="entry name" value="HTH_LUXR"/>
    <property type="match status" value="1"/>
</dbReference>
<dbReference type="PROSITE" id="PS50110">
    <property type="entry name" value="RESPONSE_REGULATORY"/>
    <property type="match status" value="1"/>
</dbReference>
<evidence type="ECO:0000259" key="7">
    <source>
        <dbReference type="PROSITE" id="PS50110"/>
    </source>
</evidence>
<keyword evidence="1 5" id="KW-0597">Phosphoprotein</keyword>
<feature type="domain" description="Response regulatory" evidence="7">
    <location>
        <begin position="1"/>
        <end position="100"/>
    </location>
</feature>
<feature type="modified residue" description="4-aspartylphosphate" evidence="5">
    <location>
        <position position="35"/>
    </location>
</feature>
<accession>A0ABY4Z1L7</accession>
<evidence type="ECO:0000256" key="2">
    <source>
        <dbReference type="ARBA" id="ARBA00023015"/>
    </source>
</evidence>
<dbReference type="SUPFAM" id="SSF52172">
    <property type="entry name" value="CheY-like"/>
    <property type="match status" value="1"/>
</dbReference>
<evidence type="ECO:0000256" key="4">
    <source>
        <dbReference type="ARBA" id="ARBA00023163"/>
    </source>
</evidence>
<reference evidence="8" key="1">
    <citation type="submission" date="2022-06" db="EMBL/GenBank/DDBJ databases">
        <title>Ornithinimicrobium HY1793.</title>
        <authorList>
            <person name="Huang Y."/>
        </authorList>
    </citation>
    <scope>NUCLEOTIDE SEQUENCE</scope>
    <source>
        <strain evidence="8">HY1793</strain>
    </source>
</reference>
<dbReference type="Pfam" id="PF00072">
    <property type="entry name" value="Response_reg"/>
    <property type="match status" value="1"/>
</dbReference>
<dbReference type="InterPro" id="IPR001789">
    <property type="entry name" value="Sig_transdc_resp-reg_receiver"/>
</dbReference>
<feature type="domain" description="HTH luxR-type" evidence="6">
    <location>
        <begin position="120"/>
        <end position="185"/>
    </location>
</feature>
<dbReference type="InterPro" id="IPR016032">
    <property type="entry name" value="Sig_transdc_resp-reg_C-effctor"/>
</dbReference>
<dbReference type="SUPFAM" id="SSF46894">
    <property type="entry name" value="C-terminal effector domain of the bipartite response regulators"/>
    <property type="match status" value="1"/>
</dbReference>
<evidence type="ECO:0000256" key="5">
    <source>
        <dbReference type="PROSITE-ProRule" id="PRU00169"/>
    </source>
</evidence>
<dbReference type="InterPro" id="IPR011006">
    <property type="entry name" value="CheY-like_superfamily"/>
</dbReference>
<evidence type="ECO:0000256" key="3">
    <source>
        <dbReference type="ARBA" id="ARBA00023125"/>
    </source>
</evidence>
<protein>
    <submittedName>
        <fullName evidence="8">Response regulator transcription factor</fullName>
    </submittedName>
</protein>
<dbReference type="Pfam" id="PF00196">
    <property type="entry name" value="GerE"/>
    <property type="match status" value="1"/>
</dbReference>
<dbReference type="CDD" id="cd06170">
    <property type="entry name" value="LuxR_C_like"/>
    <property type="match status" value="1"/>
</dbReference>
<dbReference type="PROSITE" id="PS00622">
    <property type="entry name" value="HTH_LUXR_1"/>
    <property type="match status" value="1"/>
</dbReference>
<dbReference type="PANTHER" id="PTHR44688">
    <property type="entry name" value="DNA-BINDING TRANSCRIPTIONAL ACTIVATOR DEVR_DOSR"/>
    <property type="match status" value="1"/>
</dbReference>
<keyword evidence="4" id="KW-0804">Transcription</keyword>
<evidence type="ECO:0000313" key="8">
    <source>
        <dbReference type="EMBL" id="USQ82227.1"/>
    </source>
</evidence>
<dbReference type="InterPro" id="IPR000792">
    <property type="entry name" value="Tscrpt_reg_LuxR_C"/>
</dbReference>
<dbReference type="InterPro" id="IPR058245">
    <property type="entry name" value="NreC/VraR/RcsB-like_REC"/>
</dbReference>
<keyword evidence="9" id="KW-1185">Reference proteome</keyword>
<sequence length="187" mass="20566">MASREPDLEFCGGASQAGEAADLLRREQPEILLLDLRLDGENSIPLCAELHSEFPEVSIVMFTAFGNEDLLAAAIRAGAVGYILKDSSTAGLPDRLRTIRCDGSHFDPRIASQALLTAMGSAAPQTLSDRELAIVRFIAEGYDNHEIAAEVHVSVHTVKFHVGALLRRYEVKRRSELVRVLMERQLL</sequence>
<evidence type="ECO:0000313" key="9">
    <source>
        <dbReference type="Proteomes" id="UP001056455"/>
    </source>
</evidence>
<name>A0ABY4Z1L7_9MICO</name>
<keyword evidence="3" id="KW-0238">DNA-binding</keyword>
<dbReference type="Proteomes" id="UP001056455">
    <property type="component" value="Chromosome"/>
</dbReference>
<dbReference type="CDD" id="cd17535">
    <property type="entry name" value="REC_NarL-like"/>
    <property type="match status" value="1"/>
</dbReference>